<dbReference type="AlphaFoldDB" id="A0A3K8Y956"/>
<dbReference type="EMBL" id="ROVY01000039">
    <property type="protein sequence ID" value="MHI22794.1"/>
    <property type="molecule type" value="Genomic_DNA"/>
</dbReference>
<gene>
    <name evidence="1" type="ORF">EEM47_13150</name>
</gene>
<dbReference type="Proteomes" id="UP000885364">
    <property type="component" value="Unassembled WGS sequence"/>
</dbReference>
<name>A0A3K8Y956_SALER</name>
<organism evidence="1">
    <name type="scientific">Salmonella enterica</name>
    <name type="common">Salmonella choleraesuis</name>
    <dbReference type="NCBI Taxonomy" id="28901"/>
    <lineage>
        <taxon>Bacteria</taxon>
        <taxon>Pseudomonadati</taxon>
        <taxon>Pseudomonadota</taxon>
        <taxon>Gammaproteobacteria</taxon>
        <taxon>Enterobacterales</taxon>
        <taxon>Enterobacteriaceae</taxon>
        <taxon>Salmonella</taxon>
    </lineage>
</organism>
<sequence length="103" mass="12394">MNLTKDLRDINHFYYCLIVALRLRKKCIPFETDPQRKRFIINWLYTAQKQKSFSRITHAEILWLVEEFTRINRSLSELEASLEKIYRISLEYLANKSCLPEPA</sequence>
<evidence type="ECO:0000313" key="1">
    <source>
        <dbReference type="EMBL" id="MHI22794.1"/>
    </source>
</evidence>
<reference evidence="1" key="1">
    <citation type="submission" date="2018-11" db="EMBL/GenBank/DDBJ databases">
        <authorList>
            <consortium name="PulseNet: The National Subtyping Network for Foodborne Disease Surveillance"/>
            <person name="Tarr C.L."/>
            <person name="Trees E."/>
            <person name="Katz L.S."/>
            <person name="Carleton-Romer H.A."/>
            <person name="Stroika S."/>
            <person name="Kucerova Z."/>
            <person name="Roache K.F."/>
            <person name="Sabol A.L."/>
            <person name="Besser J."/>
            <person name="Gerner-Smidt P."/>
        </authorList>
    </citation>
    <scope>NUCLEOTIDE SEQUENCE [LARGE SCALE GENOMIC DNA]</scope>
    <source>
        <strain evidence="1">PNUSAS059688</strain>
    </source>
</reference>
<comment type="caution">
    <text evidence="1">The sequence shown here is derived from an EMBL/GenBank/DDBJ whole genome shotgun (WGS) entry which is preliminary data.</text>
</comment>
<accession>A0A3K8Y956</accession>
<protein>
    <submittedName>
        <fullName evidence="1">DUF2913 family protein</fullName>
    </submittedName>
</protein>
<proteinExistence type="predicted"/>